<dbReference type="EMBL" id="JAPQKN010000007">
    <property type="protein sequence ID" value="KAJ5152823.1"/>
    <property type="molecule type" value="Genomic_DNA"/>
</dbReference>
<dbReference type="PANTHER" id="PTHR10039">
    <property type="entry name" value="AMELOGENIN"/>
    <property type="match status" value="1"/>
</dbReference>
<protein>
    <submittedName>
        <fullName evidence="3">Galactose oxidase/kelch beta-propeller</fullName>
    </submittedName>
</protein>
<dbReference type="InterPro" id="IPR056884">
    <property type="entry name" value="NPHP3-like_N"/>
</dbReference>
<evidence type="ECO:0000259" key="2">
    <source>
        <dbReference type="Pfam" id="PF24883"/>
    </source>
</evidence>
<dbReference type="GeneID" id="81430601"/>
<dbReference type="Proteomes" id="UP001149163">
    <property type="component" value="Unassembled WGS sequence"/>
</dbReference>
<dbReference type="InterPro" id="IPR027417">
    <property type="entry name" value="P-loop_NTPase"/>
</dbReference>
<name>A0A9W9HMD5_9EURO</name>
<comment type="caution">
    <text evidence="3">The sequence shown here is derived from an EMBL/GenBank/DDBJ whole genome shotgun (WGS) entry which is preliminary data.</text>
</comment>
<dbReference type="Gene3D" id="3.40.50.300">
    <property type="entry name" value="P-loop containing nucleotide triphosphate hydrolases"/>
    <property type="match status" value="1"/>
</dbReference>
<gene>
    <name evidence="3" type="ORF">N7482_009301</name>
</gene>
<accession>A0A9W9HMD5</accession>
<feature type="domain" description="Nephrocystin 3-like N-terminal" evidence="2">
    <location>
        <begin position="157"/>
        <end position="329"/>
    </location>
</feature>
<dbReference type="SUPFAM" id="SSF52540">
    <property type="entry name" value="P-loop containing nucleoside triphosphate hydrolases"/>
    <property type="match status" value="1"/>
</dbReference>
<dbReference type="RefSeq" id="XP_056539131.1">
    <property type="nucleotide sequence ID" value="XM_056691425.1"/>
</dbReference>
<dbReference type="PANTHER" id="PTHR10039:SF16">
    <property type="entry name" value="GPI INOSITOL-DEACYLASE"/>
    <property type="match status" value="1"/>
</dbReference>
<reference evidence="3" key="2">
    <citation type="journal article" date="2023" name="IMA Fungus">
        <title>Comparative genomic study of the Penicillium genus elucidates a diverse pangenome and 15 lateral gene transfer events.</title>
        <authorList>
            <person name="Petersen C."/>
            <person name="Sorensen T."/>
            <person name="Nielsen M.R."/>
            <person name="Sondergaard T.E."/>
            <person name="Sorensen J.L."/>
            <person name="Fitzpatrick D.A."/>
            <person name="Frisvad J.C."/>
            <person name="Nielsen K.L."/>
        </authorList>
    </citation>
    <scope>NUCLEOTIDE SEQUENCE</scope>
    <source>
        <strain evidence="3">IBT 26290</strain>
    </source>
</reference>
<evidence type="ECO:0000313" key="3">
    <source>
        <dbReference type="EMBL" id="KAJ5152823.1"/>
    </source>
</evidence>
<dbReference type="OrthoDB" id="7464126at2759"/>
<evidence type="ECO:0000313" key="4">
    <source>
        <dbReference type="Proteomes" id="UP001149163"/>
    </source>
</evidence>
<organism evidence="3 4">
    <name type="scientific">Penicillium canariense</name>
    <dbReference type="NCBI Taxonomy" id="189055"/>
    <lineage>
        <taxon>Eukaryota</taxon>
        <taxon>Fungi</taxon>
        <taxon>Dikarya</taxon>
        <taxon>Ascomycota</taxon>
        <taxon>Pezizomycotina</taxon>
        <taxon>Eurotiomycetes</taxon>
        <taxon>Eurotiomycetidae</taxon>
        <taxon>Eurotiales</taxon>
        <taxon>Aspergillaceae</taxon>
        <taxon>Penicillium</taxon>
    </lineage>
</organism>
<keyword evidence="1" id="KW-0677">Repeat</keyword>
<sequence>MTARYRIVERIYLQRSSSATDVLQQAVLRLYTTILNYLIQAKRYFQQRTGTRILKSGVLVQTDFQDLLDRMDADEREADRCADLVKTEMTNDAADQFANMSLEISNIALLRDALDRMEQPISQTPPPDIQRREILDWLSSQPYYDHHTDINPKVLKGTCQWVVQHPDFVQWQNDSKNTLLWLHGMQGSGKSCLTSMVIDESMKGSGLNEMHSLAYFYCSRDTAEPQRANPRSILACIARQLSRRSSSQPIAPPTLALHKKLHSMDGSINAPSIAQLRDLIKELTEIYDRSMIVVDALDECEAETRGELIDALEALTESVSLVKIFVSSREEGDLRLSLQTHSGLHVTSLENGEDIRRFVEYETDSLTRKNQLLAYIRKKQAKEELTKLIKEDVISKANGMFRWAELQLQSLRGIRTEKDIRLELSRIPRDISALYQNIYDKALETTQETDRVVFHNTLKWMLSAQRNLTHQHFFHAVTAFSDLEADEIDEDFLLDLLSNFVVTSTTEDGDLFFDSPISPGSSRASTFICDLGLNPLDIAPFVEIGSYEEGIHDYSLAFWAMHCVLASEQNRSAKDLHIHALFQFFLFDDSDENCPLNCWAHILYRSEQYTWKMILKKYQRSIDRVHLLACAFGFDEILRTELNHDLDDGVKEEGTLWAFLNGHHSTAKLLLGSEGNSHLREHVLHHLGESYFHGQPLDPDLVRWLLSLVEPAVITEKVITNANHVDKQIISMLLDHNRELRVTEKMVQKCAASEGTIAAFLSREPNLEVDLDMLLATLEGPSFDNELIVSMINRIDPAVITSGVISQAVFWLGFHDNKQLTSILHLLLERAGPIHVTDSAMCSAIECCRNRAVVETLLNRGWPVTPSVVKCAARYCTTAVFQLIWDAGGGQITPQLLESAAGNLYGERTVTLLKSLLGHPVDDETWRKMMLRCHTPDTMRVLLDMKPNLRVPEAALLALAEKNGKIHSRKMLAILMEDSRELDITDSVVEAALENQDYDEHIPRLLDRHDASFITERMLLGAVRNALFGDQMTKALMHRKVQIEVPSTQLINAVILNVYSGLRILRMLEAHFGPFEFTDENVKNALSGSLNMMKVVFERQSIQEAIPSILLRTASHGYPDVMKSVLQLDKAVVTRETLIAAAGNHKYGPEMLRILWKAAHKVELCIEMFLNAKNDETLQFLIDRVDDVRFGEDVLEAAMTSTTMNEVQLDCLLSCFLDSSLPVQVTNEMVVNNLIKGNGTSLWRVLVPEFGLKVTQEMVDIAVANQEPQVLRDLLAFGNEDELDVRQAQAVLKE</sequence>
<proteinExistence type="predicted"/>
<keyword evidence="4" id="KW-1185">Reference proteome</keyword>
<evidence type="ECO:0000256" key="1">
    <source>
        <dbReference type="ARBA" id="ARBA00022737"/>
    </source>
</evidence>
<dbReference type="Pfam" id="PF24883">
    <property type="entry name" value="NPHP3_N"/>
    <property type="match status" value="1"/>
</dbReference>
<reference evidence="3" key="1">
    <citation type="submission" date="2022-11" db="EMBL/GenBank/DDBJ databases">
        <authorList>
            <person name="Petersen C."/>
        </authorList>
    </citation>
    <scope>NUCLEOTIDE SEQUENCE</scope>
    <source>
        <strain evidence="3">IBT 26290</strain>
    </source>
</reference>